<dbReference type="InterPro" id="IPR011990">
    <property type="entry name" value="TPR-like_helical_dom_sf"/>
</dbReference>
<dbReference type="PROSITE" id="PS50280">
    <property type="entry name" value="SET"/>
    <property type="match status" value="1"/>
</dbReference>
<dbReference type="Gene3D" id="1.10.287.370">
    <property type="match status" value="1"/>
</dbReference>
<dbReference type="CDD" id="cd23165">
    <property type="entry name" value="Prefoldin_4"/>
    <property type="match status" value="1"/>
</dbReference>
<feature type="domain" description="SET" evidence="14">
    <location>
        <begin position="368"/>
        <end position="654"/>
    </location>
</feature>
<dbReference type="GO" id="GO:0051082">
    <property type="term" value="F:unfolded protein binding"/>
    <property type="evidence" value="ECO:0007669"/>
    <property type="project" value="InterPro"/>
</dbReference>
<keyword evidence="3" id="KW-0489">Methyltransferase</keyword>
<dbReference type="EMBL" id="JAANHZ010000705">
    <property type="protein sequence ID" value="KAG5308088.1"/>
    <property type="molecule type" value="Genomic_DNA"/>
</dbReference>
<dbReference type="InterPro" id="IPR001214">
    <property type="entry name" value="SET_dom"/>
</dbReference>
<dbReference type="PROSITE" id="PS50865">
    <property type="entry name" value="ZF_MYND_2"/>
    <property type="match status" value="1"/>
</dbReference>
<dbReference type="Pfam" id="PF01920">
    <property type="entry name" value="Prefoldin_2"/>
    <property type="match status" value="1"/>
</dbReference>
<dbReference type="InterPro" id="IPR002777">
    <property type="entry name" value="PFD_beta-like"/>
</dbReference>
<keyword evidence="9" id="KW-0143">Chaperone</keyword>
<evidence type="ECO:0000256" key="13">
    <source>
        <dbReference type="SAM" id="Phobius"/>
    </source>
</evidence>
<feature type="transmembrane region" description="Helical" evidence="13">
    <location>
        <begin position="536"/>
        <end position="554"/>
    </location>
</feature>
<keyword evidence="8" id="KW-0862">Zinc</keyword>
<proteinExistence type="inferred from homology"/>
<feature type="non-terminal residue" evidence="16">
    <location>
        <position position="1"/>
    </location>
</feature>
<dbReference type="GO" id="GO:0042826">
    <property type="term" value="F:histone deacetylase binding"/>
    <property type="evidence" value="ECO:0007669"/>
    <property type="project" value="TreeGrafter"/>
</dbReference>
<dbReference type="InterPro" id="IPR009053">
    <property type="entry name" value="Prefoldin"/>
</dbReference>
<dbReference type="InterPro" id="IPR052097">
    <property type="entry name" value="SET-MYND_domain_protein"/>
</dbReference>
<dbReference type="GO" id="GO:0016272">
    <property type="term" value="C:prefoldin complex"/>
    <property type="evidence" value="ECO:0007669"/>
    <property type="project" value="InterPro"/>
</dbReference>
<evidence type="ECO:0000256" key="5">
    <source>
        <dbReference type="ARBA" id="ARBA00022691"/>
    </source>
</evidence>
<accession>A0A836JCW4</accession>
<dbReference type="Gene3D" id="1.25.40.10">
    <property type="entry name" value="Tetratricopeptide repeat domain"/>
    <property type="match status" value="1"/>
</dbReference>
<dbReference type="Pfam" id="PF00856">
    <property type="entry name" value="SET"/>
    <property type="match status" value="1"/>
</dbReference>
<comment type="caution">
    <text evidence="16">The sequence shown here is derived from an EMBL/GenBank/DDBJ whole genome shotgun (WGS) entry which is preliminary data.</text>
</comment>
<dbReference type="AlphaFoldDB" id="A0A836JCW4"/>
<evidence type="ECO:0000256" key="10">
    <source>
        <dbReference type="ARBA" id="ARBA00024667"/>
    </source>
</evidence>
<dbReference type="GO" id="GO:0008757">
    <property type="term" value="F:S-adenosylmethionine-dependent methyltransferase activity"/>
    <property type="evidence" value="ECO:0007669"/>
    <property type="project" value="UniProtKB-ARBA"/>
</dbReference>
<dbReference type="Gene3D" id="6.10.140.2220">
    <property type="match status" value="1"/>
</dbReference>
<dbReference type="InterPro" id="IPR002893">
    <property type="entry name" value="Znf_MYND"/>
</dbReference>
<gene>
    <name evidence="16" type="primary">Smyd4_4</name>
    <name evidence="16" type="ORF">G6Z75_0009903</name>
</gene>
<dbReference type="GO" id="GO:0005634">
    <property type="term" value="C:nucleus"/>
    <property type="evidence" value="ECO:0007669"/>
    <property type="project" value="TreeGrafter"/>
</dbReference>
<evidence type="ECO:0000256" key="3">
    <source>
        <dbReference type="ARBA" id="ARBA00022603"/>
    </source>
</evidence>
<keyword evidence="13" id="KW-0812">Transmembrane</keyword>
<dbReference type="GO" id="GO:0005737">
    <property type="term" value="C:cytoplasm"/>
    <property type="evidence" value="ECO:0007669"/>
    <property type="project" value="TreeGrafter"/>
</dbReference>
<comment type="subunit">
    <text evidence="2">Heterohexamer of two PFD-alpha type and four PFD-beta type subunits.</text>
</comment>
<dbReference type="Pfam" id="PF01753">
    <property type="entry name" value="zf-MYND"/>
    <property type="match status" value="1"/>
</dbReference>
<evidence type="ECO:0000256" key="6">
    <source>
        <dbReference type="ARBA" id="ARBA00022723"/>
    </source>
</evidence>
<keyword evidence="4" id="KW-0808">Transferase</keyword>
<protein>
    <submittedName>
        <fullName evidence="16">SMYD4 protein</fullName>
    </submittedName>
</protein>
<dbReference type="GO" id="GO:0032259">
    <property type="term" value="P:methylation"/>
    <property type="evidence" value="ECO:0007669"/>
    <property type="project" value="UniProtKB-KW"/>
</dbReference>
<reference evidence="16" key="1">
    <citation type="submission" date="2020-02" db="EMBL/GenBank/DDBJ databases">
        <title>Relaxed selection underlies rapid genomic changes in the transitions from sociality to social parasitism in ants.</title>
        <authorList>
            <person name="Bi X."/>
        </authorList>
    </citation>
    <scope>NUCLEOTIDE SEQUENCE</scope>
    <source>
        <strain evidence="16">BGI-DK2013a</strain>
        <tissue evidence="16">Whole body</tissue>
    </source>
</reference>
<dbReference type="SUPFAM" id="SSF46579">
    <property type="entry name" value="Prefoldin"/>
    <property type="match status" value="1"/>
</dbReference>
<comment type="function">
    <text evidence="10">Binds specifically to cytosolic chaperonin (c-CPN) and transfers target proteins to it. Binds to nascent polypeptide chain and promotes folding in an environment in which there are many competing pathways for nonnative proteins.</text>
</comment>
<evidence type="ECO:0000313" key="17">
    <source>
        <dbReference type="Proteomes" id="UP000667349"/>
    </source>
</evidence>
<dbReference type="GO" id="GO:0008276">
    <property type="term" value="F:protein methyltransferase activity"/>
    <property type="evidence" value="ECO:0007669"/>
    <property type="project" value="UniProtKB-ARBA"/>
</dbReference>
<dbReference type="GO" id="GO:0008270">
    <property type="term" value="F:zinc ion binding"/>
    <property type="evidence" value="ECO:0007669"/>
    <property type="project" value="UniProtKB-KW"/>
</dbReference>
<dbReference type="GO" id="GO:0006457">
    <property type="term" value="P:protein folding"/>
    <property type="evidence" value="ECO:0007669"/>
    <property type="project" value="InterPro"/>
</dbReference>
<evidence type="ECO:0000256" key="11">
    <source>
        <dbReference type="PROSITE-ProRule" id="PRU00134"/>
    </source>
</evidence>
<keyword evidence="6" id="KW-0479">Metal-binding</keyword>
<feature type="coiled-coil region" evidence="12">
    <location>
        <begin position="22"/>
        <end position="120"/>
    </location>
</feature>
<dbReference type="PANTHER" id="PTHR46165:SF2">
    <property type="entry name" value="SET AND MYND DOMAIN-CONTAINING PROTEIN 4"/>
    <property type="match status" value="1"/>
</dbReference>
<evidence type="ECO:0000256" key="9">
    <source>
        <dbReference type="ARBA" id="ARBA00023186"/>
    </source>
</evidence>
<feature type="domain" description="MYND-type" evidence="15">
    <location>
        <begin position="413"/>
        <end position="452"/>
    </location>
</feature>
<evidence type="ECO:0000256" key="8">
    <source>
        <dbReference type="ARBA" id="ARBA00022833"/>
    </source>
</evidence>
<evidence type="ECO:0000256" key="7">
    <source>
        <dbReference type="ARBA" id="ARBA00022771"/>
    </source>
</evidence>
<dbReference type="SUPFAM" id="SSF144232">
    <property type="entry name" value="HIT/MYND zinc finger-like"/>
    <property type="match status" value="1"/>
</dbReference>
<dbReference type="Proteomes" id="UP000667349">
    <property type="component" value="Unassembled WGS sequence"/>
</dbReference>
<dbReference type="PANTHER" id="PTHR46165">
    <property type="entry name" value="SET AND MYND DOMAIN-CONTAINING PROTEIN 4"/>
    <property type="match status" value="1"/>
</dbReference>
<name>A0A836JCW4_9HYME</name>
<keyword evidence="7 11" id="KW-0863">Zinc-finger</keyword>
<evidence type="ECO:0000256" key="12">
    <source>
        <dbReference type="SAM" id="Coils"/>
    </source>
</evidence>
<evidence type="ECO:0000256" key="4">
    <source>
        <dbReference type="ARBA" id="ARBA00022679"/>
    </source>
</evidence>
<keyword evidence="12" id="KW-0175">Coiled coil</keyword>
<dbReference type="FunFam" id="1.10.287.370:FF:000005">
    <property type="entry name" value="Prefoldin subunit 4"/>
    <property type="match status" value="1"/>
</dbReference>
<keyword evidence="13" id="KW-1133">Transmembrane helix</keyword>
<sequence length="762" mass="87465">MAGGKNQTGFQPDSDVHITYEEQQKINKFARQNAKLEDYKEELRVKQNELKNLEDACDELALMDDDAKIPYFIGEVFIYHFLEKTQSSLEEAKSKKKEEIAKLEGKCADLKIIMSQLKTQLYAEGIYLHEGMEIAKELILTLKQNNKSHVGYGLQKECEALVGHILQNMVRSQMPPLHAVTKNKEDSIRYREEGNQHFVMGDDLEAIEYYTLSLAYADSDELMAYAHANRSAALYRKQLYKECLIDIDAALYHGYPKEKQKNLKDRGDKAITEIKKLLQLDSKDINDQRITNESYLYDSIERSVTEDVENRAMMINDEGIPQKQGTATNESYLHYATKIPPRKPRYLQEENFSKLMNGPSREIPAVSDGVMISFSERYGRHYIATREFKPGDIISIEDPYAHVIYEERYYTHCHYCLARSYNLIPCSECPIAQYCSENCRKLAWEACHETECPILKLLTNLLNVDKDKIRMISKIIRLLIVVTENGTRIKELQQDMKIAESNSDNRTAGFTDTGILDSFSARSALSLATNMTTRPLIGISAFACISALAVILLATQTKFFPKKYEIDDLKDISEFSELKFCASIMFRACVIMSSNCFSIQQEPGIVSGSGLYVAHSLYNHSCAPNTFRHFEGLTMITRALTPIHPGDQIFTSYGGVYAHMPRSERKQKILQDYFLDCDCSACKNDWPTYNEILREHIGSISKNKQLVEKLTPFRERLLANMYDIEAVKDVLDILYKEVNKHPCEEILHAEQYLKSYYLGKFK</sequence>
<keyword evidence="5" id="KW-0949">S-adenosyl-L-methionine</keyword>
<evidence type="ECO:0000256" key="2">
    <source>
        <dbReference type="ARBA" id="ARBA00011695"/>
    </source>
</evidence>
<evidence type="ECO:0000256" key="1">
    <source>
        <dbReference type="ARBA" id="ARBA00008045"/>
    </source>
</evidence>
<keyword evidence="13" id="KW-0472">Membrane</keyword>
<dbReference type="Gene3D" id="2.170.270.10">
    <property type="entry name" value="SET domain"/>
    <property type="match status" value="1"/>
</dbReference>
<dbReference type="SUPFAM" id="SSF82199">
    <property type="entry name" value="SET domain"/>
    <property type="match status" value="1"/>
</dbReference>
<evidence type="ECO:0000259" key="15">
    <source>
        <dbReference type="PROSITE" id="PS50865"/>
    </source>
</evidence>
<dbReference type="InterPro" id="IPR046341">
    <property type="entry name" value="SET_dom_sf"/>
</dbReference>
<evidence type="ECO:0000259" key="14">
    <source>
        <dbReference type="PROSITE" id="PS50280"/>
    </source>
</evidence>
<dbReference type="SUPFAM" id="SSF48452">
    <property type="entry name" value="TPR-like"/>
    <property type="match status" value="1"/>
</dbReference>
<organism evidence="16 17">
    <name type="scientific">Acromyrmex insinuator</name>
    <dbReference type="NCBI Taxonomy" id="230686"/>
    <lineage>
        <taxon>Eukaryota</taxon>
        <taxon>Metazoa</taxon>
        <taxon>Ecdysozoa</taxon>
        <taxon>Arthropoda</taxon>
        <taxon>Hexapoda</taxon>
        <taxon>Insecta</taxon>
        <taxon>Pterygota</taxon>
        <taxon>Neoptera</taxon>
        <taxon>Endopterygota</taxon>
        <taxon>Hymenoptera</taxon>
        <taxon>Apocrita</taxon>
        <taxon>Aculeata</taxon>
        <taxon>Formicoidea</taxon>
        <taxon>Formicidae</taxon>
        <taxon>Myrmicinae</taxon>
        <taxon>Acromyrmex</taxon>
    </lineage>
</organism>
<comment type="similarity">
    <text evidence="1">Belongs to the prefoldin subunit beta family.</text>
</comment>
<dbReference type="GO" id="GO:0008170">
    <property type="term" value="F:N-methyltransferase activity"/>
    <property type="evidence" value="ECO:0007669"/>
    <property type="project" value="UniProtKB-ARBA"/>
</dbReference>
<evidence type="ECO:0000313" key="16">
    <source>
        <dbReference type="EMBL" id="KAG5308088.1"/>
    </source>
</evidence>
<keyword evidence="17" id="KW-1185">Reference proteome</keyword>
<feature type="non-terminal residue" evidence="16">
    <location>
        <position position="762"/>
    </location>
</feature>